<organism evidence="2 3">
    <name type="scientific">Streptacidiphilus jeojiensis</name>
    <dbReference type="NCBI Taxonomy" id="3229225"/>
    <lineage>
        <taxon>Bacteria</taxon>
        <taxon>Bacillati</taxon>
        <taxon>Actinomycetota</taxon>
        <taxon>Actinomycetes</taxon>
        <taxon>Kitasatosporales</taxon>
        <taxon>Streptomycetaceae</taxon>
        <taxon>Streptacidiphilus</taxon>
    </lineage>
</organism>
<dbReference type="Pfam" id="PF09344">
    <property type="entry name" value="Cas_CT1975"/>
    <property type="match status" value="1"/>
</dbReference>
<evidence type="ECO:0000313" key="2">
    <source>
        <dbReference type="EMBL" id="MFC1443132.1"/>
    </source>
</evidence>
<dbReference type="EMBL" id="JBEUKS010000015">
    <property type="protein sequence ID" value="MFC1443132.1"/>
    <property type="molecule type" value="Genomic_DNA"/>
</dbReference>
<gene>
    <name evidence="2" type="ORF">ABUW04_33330</name>
</gene>
<proteinExistence type="predicted"/>
<dbReference type="Proteomes" id="UP001592581">
    <property type="component" value="Unassembled WGS sequence"/>
</dbReference>
<protein>
    <submittedName>
        <fullName evidence="2">Type I-E CRISPR-associated protein Cas7/Cse4/CasC</fullName>
    </submittedName>
</protein>
<sequence length="424" mass="45222">MISRILHLDVHLIQSYPYSNLNRDRHGTPKTATYGGVQRARLSSQNTKRHIRQEVEKIIGLRAVRTRGIPQAVAKLLVAAGWDPKDALTAGQLLILAAAVQGLGIAEGGGTNALLFLPDTAITALADVAQAHREGLLRAIAAVVADEEKAAAKAARKTAAKDTDEADPQEDEEDEEESARSALLAKHVTKAAPKDGPKDALKKDVLKVLQSKNASVAAFGRMLANESGSTVTGAVQMAHGVSTHSVVIQTDFFTAVDDLQQAAGEERGAGHMGDNRFTSATFYRYGPLNVGELLRDLDPEIARQVIAEYLRALVTTILPAKGSGTAPYTVPHLVYVALRTDRPVSLVGAFETPIPATTAGYLPASLTALDEHAAAHHRFLGRANVLADFHTGLSPQTYPALGERTEGLDDLITRILDTLAKEGQ</sequence>
<feature type="compositionally biased region" description="Acidic residues" evidence="1">
    <location>
        <begin position="164"/>
        <end position="177"/>
    </location>
</feature>
<comment type="caution">
    <text evidence="2">The sequence shown here is derived from an EMBL/GenBank/DDBJ whole genome shotgun (WGS) entry which is preliminary data.</text>
</comment>
<feature type="region of interest" description="Disordered" evidence="1">
    <location>
        <begin position="155"/>
        <end position="181"/>
    </location>
</feature>
<evidence type="ECO:0000256" key="1">
    <source>
        <dbReference type="SAM" id="MobiDB-lite"/>
    </source>
</evidence>
<dbReference type="InterPro" id="IPR010148">
    <property type="entry name" value="CRISPR-assoc_prot_CT1975"/>
</dbReference>
<keyword evidence="3" id="KW-1185">Reference proteome</keyword>
<evidence type="ECO:0000313" key="3">
    <source>
        <dbReference type="Proteomes" id="UP001592581"/>
    </source>
</evidence>
<name>A0ABV6XYF5_9ACTN</name>
<dbReference type="RefSeq" id="WP_380568240.1">
    <property type="nucleotide sequence ID" value="NZ_JBEUKS010000015.1"/>
</dbReference>
<accession>A0ABV6XYF5</accession>
<reference evidence="2 3" key="1">
    <citation type="submission" date="2024-06" db="EMBL/GenBank/DDBJ databases">
        <authorList>
            <person name="Lee S.D."/>
        </authorList>
    </citation>
    <scope>NUCLEOTIDE SEQUENCE [LARGE SCALE GENOMIC DNA]</scope>
    <source>
        <strain evidence="2 3">N1-10</strain>
    </source>
</reference>